<dbReference type="Gene3D" id="3.40.50.620">
    <property type="entry name" value="HUPs"/>
    <property type="match status" value="1"/>
</dbReference>
<accession>A0ABU3ZA32</accession>
<name>A0ABU3ZA32_9FIRM</name>
<proteinExistence type="predicted"/>
<dbReference type="Pfam" id="PF02540">
    <property type="entry name" value="NAD_synthase"/>
    <property type="match status" value="1"/>
</dbReference>
<dbReference type="PIRSF" id="PIRSF006661">
    <property type="entry name" value="PP-lp_UCP006661"/>
    <property type="match status" value="1"/>
</dbReference>
<organism evidence="2 3">
    <name type="scientific">Veillonella absiana</name>
    <dbReference type="NCBI Taxonomy" id="3079305"/>
    <lineage>
        <taxon>Bacteria</taxon>
        <taxon>Bacillati</taxon>
        <taxon>Bacillota</taxon>
        <taxon>Negativicutes</taxon>
        <taxon>Veillonellales</taxon>
        <taxon>Veillonellaceae</taxon>
        <taxon>Veillonella</taxon>
    </lineage>
</organism>
<dbReference type="InterPro" id="IPR014729">
    <property type="entry name" value="Rossmann-like_a/b/a_fold"/>
</dbReference>
<dbReference type="InterPro" id="IPR022310">
    <property type="entry name" value="NAD/GMP_synthase"/>
</dbReference>
<sequence length="283" mass="31619">MVPLKELQLAPALQEKLQALENYIRDLGSIVVAYSGGVDSTLVAAVAQQVLGDKACAFTVDSPTYAEGETQEAIDFAKDIGIKHTVQYIDELENDEFTANTEDRCYVCKKSRFSGLVDWAKEQGIQWILDGSNVDDLGDYRPGMRALSELEGIKSPLMDTGFSKPEIRTVAKAMGLKAWDKPSAPCLATRVPYGHTITPEALARISKGEHFLRQYTKNNFRVRDHETVARIEVVAEDFALFANPDQRKTINDYFESLGFHYVCVDLKPFKSGNLNREVTQDKD</sequence>
<reference evidence="2 3" key="1">
    <citation type="submission" date="2023-10" db="EMBL/GenBank/DDBJ databases">
        <title>Veillonella sp. nov., isolated from a pig farm feces dump.</title>
        <authorList>
            <person name="Chang Y.-H."/>
        </authorList>
    </citation>
    <scope>NUCLEOTIDE SEQUENCE [LARGE SCALE GENOMIC DNA]</scope>
    <source>
        <strain evidence="2 3">YH-vei2233</strain>
    </source>
</reference>
<dbReference type="Proteomes" id="UP001272515">
    <property type="component" value="Unassembled WGS sequence"/>
</dbReference>
<evidence type="ECO:0000313" key="2">
    <source>
        <dbReference type="EMBL" id="MDV5088547.1"/>
    </source>
</evidence>
<dbReference type="RefSeq" id="WP_295188315.1">
    <property type="nucleotide sequence ID" value="NZ_JAWJZA010000006.1"/>
</dbReference>
<dbReference type="PANTHER" id="PTHR43169:SF2">
    <property type="entry name" value="NAD_GMP SYNTHASE DOMAIN-CONTAINING PROTEIN"/>
    <property type="match status" value="1"/>
</dbReference>
<keyword evidence="2" id="KW-0808">Transferase</keyword>
<dbReference type="InterPro" id="IPR005232">
    <property type="entry name" value="LarE"/>
</dbReference>
<keyword evidence="3" id="KW-1185">Reference proteome</keyword>
<dbReference type="PANTHER" id="PTHR43169">
    <property type="entry name" value="EXSB FAMILY PROTEIN"/>
    <property type="match status" value="1"/>
</dbReference>
<evidence type="ECO:0000259" key="1">
    <source>
        <dbReference type="Pfam" id="PF02540"/>
    </source>
</evidence>
<dbReference type="InterPro" id="IPR052188">
    <property type="entry name" value="Ni-pincer_cofactor_biosynth"/>
</dbReference>
<dbReference type="SUPFAM" id="SSF52402">
    <property type="entry name" value="Adenine nucleotide alpha hydrolases-like"/>
    <property type="match status" value="1"/>
</dbReference>
<evidence type="ECO:0000313" key="3">
    <source>
        <dbReference type="Proteomes" id="UP001272515"/>
    </source>
</evidence>
<protein>
    <submittedName>
        <fullName evidence="2">ATP-dependent sacrificial sulfur transferase LarE</fullName>
    </submittedName>
</protein>
<dbReference type="EMBL" id="JAWJZB010000007">
    <property type="protein sequence ID" value="MDV5088547.1"/>
    <property type="molecule type" value="Genomic_DNA"/>
</dbReference>
<gene>
    <name evidence="2" type="primary">larE</name>
    <name evidence="2" type="ORF">RVY80_06800</name>
</gene>
<dbReference type="NCBIfam" id="TIGR00268">
    <property type="entry name" value="ATP-dependent sacrificial sulfur transferase LarE"/>
    <property type="match status" value="1"/>
</dbReference>
<comment type="caution">
    <text evidence="2">The sequence shown here is derived from an EMBL/GenBank/DDBJ whole genome shotgun (WGS) entry which is preliminary data.</text>
</comment>
<dbReference type="CDD" id="cd01990">
    <property type="entry name" value="LarE-like"/>
    <property type="match status" value="1"/>
</dbReference>
<feature type="domain" description="NAD/GMP synthase" evidence="1">
    <location>
        <begin position="16"/>
        <end position="92"/>
    </location>
</feature>
<dbReference type="GO" id="GO:0016740">
    <property type="term" value="F:transferase activity"/>
    <property type="evidence" value="ECO:0007669"/>
    <property type="project" value="UniProtKB-KW"/>
</dbReference>